<dbReference type="OMA" id="TNLQHGY"/>
<reference evidence="4 5" key="1">
    <citation type="journal article" date="2018" name="Sci. Rep.">
        <title>Comparative analysis of the Pocillopora damicornis genome highlights role of immune system in coral evolution.</title>
        <authorList>
            <person name="Cunning R."/>
            <person name="Bay R.A."/>
            <person name="Gillette P."/>
            <person name="Baker A.C."/>
            <person name="Traylor-Knowles N."/>
        </authorList>
    </citation>
    <scope>NUCLEOTIDE SEQUENCE [LARGE SCALE GENOMIC DNA]</scope>
    <source>
        <strain evidence="4">RSMAS</strain>
        <tissue evidence="4">Whole animal</tissue>
    </source>
</reference>
<comment type="caution">
    <text evidence="4">The sequence shown here is derived from an EMBL/GenBank/DDBJ whole genome shotgun (WGS) entry which is preliminary data.</text>
</comment>
<feature type="region of interest" description="Disordered" evidence="3">
    <location>
        <begin position="89"/>
        <end position="108"/>
    </location>
</feature>
<organism evidence="4 5">
    <name type="scientific">Pocillopora damicornis</name>
    <name type="common">Cauliflower coral</name>
    <name type="synonym">Millepora damicornis</name>
    <dbReference type="NCBI Taxonomy" id="46731"/>
    <lineage>
        <taxon>Eukaryota</taxon>
        <taxon>Metazoa</taxon>
        <taxon>Cnidaria</taxon>
        <taxon>Anthozoa</taxon>
        <taxon>Hexacorallia</taxon>
        <taxon>Scleractinia</taxon>
        <taxon>Astrocoeniina</taxon>
        <taxon>Pocilloporidae</taxon>
        <taxon>Pocillopora</taxon>
    </lineage>
</organism>
<dbReference type="PANTHER" id="PTHR31784:SF2">
    <property type="entry name" value="BIOGENESIS OF LYSOSOME-RELATED ORGANELLES COMPLEX 1 SUBUNIT 5"/>
    <property type="match status" value="1"/>
</dbReference>
<evidence type="ECO:0000256" key="1">
    <source>
        <dbReference type="ARBA" id="ARBA00010754"/>
    </source>
</evidence>
<dbReference type="GO" id="GO:0030133">
    <property type="term" value="C:transport vesicle"/>
    <property type="evidence" value="ECO:0007669"/>
    <property type="project" value="InterPro"/>
</dbReference>
<evidence type="ECO:0000256" key="3">
    <source>
        <dbReference type="SAM" id="MobiDB-lite"/>
    </source>
</evidence>
<accession>A0A3M6U9W3</accession>
<gene>
    <name evidence="4" type="ORF">pdam_00018321</name>
</gene>
<evidence type="ECO:0000313" key="4">
    <source>
        <dbReference type="EMBL" id="RMX50447.1"/>
    </source>
</evidence>
<comment type="similarity">
    <text evidence="1">Belongs to the BLOC1S5 family.</text>
</comment>
<protein>
    <recommendedName>
        <fullName evidence="2">Biogenesis of lysosome-related organelles complex 1 subunit 5</fullName>
    </recommendedName>
</protein>
<evidence type="ECO:0000313" key="5">
    <source>
        <dbReference type="Proteomes" id="UP000275408"/>
    </source>
</evidence>
<dbReference type="Pfam" id="PF14942">
    <property type="entry name" value="Muted"/>
    <property type="match status" value="1"/>
</dbReference>
<name>A0A3M6U9W3_POCDA</name>
<dbReference type="GO" id="GO:0031083">
    <property type="term" value="C:BLOC-1 complex"/>
    <property type="evidence" value="ECO:0007669"/>
    <property type="project" value="InterPro"/>
</dbReference>
<dbReference type="AlphaFoldDB" id="A0A3M6U9W3"/>
<dbReference type="PANTHER" id="PTHR31784">
    <property type="entry name" value="BIOGENESIS OF LYSOSOME-RELATED ORGANELLES COMPLEX 1 SUBUNIT 5"/>
    <property type="match status" value="1"/>
</dbReference>
<proteinExistence type="inferred from homology"/>
<dbReference type="EMBL" id="RCHS01001947">
    <property type="protein sequence ID" value="RMX50447.1"/>
    <property type="molecule type" value="Genomic_DNA"/>
</dbReference>
<dbReference type="InterPro" id="IPR017243">
    <property type="entry name" value="Bloc1s5"/>
</dbReference>
<dbReference type="STRING" id="46731.A0A3M6U9W3"/>
<dbReference type="Proteomes" id="UP000275408">
    <property type="component" value="Unassembled WGS sequence"/>
</dbReference>
<evidence type="ECO:0000256" key="2">
    <source>
        <dbReference type="ARBA" id="ARBA00019580"/>
    </source>
</evidence>
<sequence>MAGEKAIRDVCGIYSRLFDHRAVMQNECKYVIREFEGKRNDRELLRLTEASQKANEIQSKIPECVQLAELLNDVQDQLKDARQRCHNILEREEQDPRKKRRDEIKEKSKKQWDEFLKEMDKEEEGIEKEFLAKSLKLKEKYGLIANPESN</sequence>
<dbReference type="OrthoDB" id="18964at2759"/>
<keyword evidence="5" id="KW-1185">Reference proteome</keyword>